<dbReference type="CDD" id="cd04301">
    <property type="entry name" value="NAT_SF"/>
    <property type="match status" value="1"/>
</dbReference>
<dbReference type="Gene3D" id="3.40.630.30">
    <property type="match status" value="1"/>
</dbReference>
<dbReference type="InterPro" id="IPR003611">
    <property type="entry name" value="NUMOD3"/>
</dbReference>
<feature type="domain" description="PHD-type" evidence="8">
    <location>
        <begin position="1331"/>
        <end position="1376"/>
    </location>
</feature>
<name>A0ABR2P4W6_9ROSI</name>
<dbReference type="SUPFAM" id="SSF57903">
    <property type="entry name" value="FYVE/PHD zinc finger"/>
    <property type="match status" value="1"/>
</dbReference>
<dbReference type="Pfam" id="PF16135">
    <property type="entry name" value="TDBD"/>
    <property type="match status" value="1"/>
</dbReference>
<dbReference type="InterPro" id="IPR032308">
    <property type="entry name" value="TDBD"/>
</dbReference>
<sequence length="1754" mass="197582">MPFFYLRLYVGHPHSSHVLPDTLWWPLSSVVDYLHCQPTILLSNYHQFVVKNAFPSYSFRCSSSLQPVRALQTSLGARERFMFCNICWSKDSIKSKHIQSSSEEAQVHGCYSSQEYSNGEEYKEEQRRRKIGLANKGRVPWNKGRKHSAETRLRIKQRTIEALNDPKVRKKMSEHPRTHSEEIKARIGSSVRRAWGKRLKWKWLGERFFLSWMKSIAVAARKGGSDQLELEWDSYDKMKQEIALEQLRWATEKAKGKEIAKVRAERARAERIARIAQKKKEQEEKEKTRELKRRMLEKSKKDEKVADHEGRKLKQRLQMIRKRKSISSQVSIQGDRAHIPALEKLNIELIKKEKMQSEVSLAEQIKAAKSRRAEPISAKIPAVSSSVLSYNARLKESAKTILHLEEMSFSTDFEDLHDDGFEGSQDEHSNFTEVFVGNDTGSTSKRCLVTGAVDFESSKNPETSPCSNSANSSVTSRSCSKELCQEDTNTTHESCGWVSALGSFPERFAVAETEDQNVSFKRMKFSTAEVSRGEAQKKNALSAPLQQKEIVSGLPSTPANSVCQRVTLHSVESSSVEMDINAEMEEIDVTKSRIQDSDASVRKEVVVGKAIASPVSQESFASKLVSSPATAVEKFESPFCAEERRNLCQSFGGDGSVISGAMQSKKDPRPLLQSHVFHVLKGAGWSVERYKRPSRRYWDTVYRSPEGRLFHEFPRAWRFCGQVLLANRYDYMLEKDGKKWTDMIQFWSDLLETLLNFEKEVDHTNLSNALALHWTLLDPFVTVVFIKRKISSLRRGDEVEAERSLVIENNKKSDTVLTSRKKGSMRKFCSQGKMPTQHCDSSLAAKSSLTAPERSFDSIFELSGNGSLSKFYGKMSSGAVKCLKDVSNMADQEGTCLEETTNRLETSGCEVKGVHMASSHACESDSTDEQQGSFKCIDHVASRDVTDMLQGFESTSPHQDSNTISPSSGKQMSLCNVEFTNEIPGDGDVSVDSLEEKDKTSGVLDAGNVGNLPQHLLDDHPSYRTYSLIQCGDGEDQLKKSAEALKFETNHKNCAQDAILEKKACRRSRKISEIRLTTVYQSDVLFSPPDMSEQDIGSCQAELNSKEVQELFEAEGSLEKSSSLGPFLHHVEKKGSKFERVCGKRDGSFESRKKKSSKCQIQDDDLLVSAIIRNKDLSFGSVAPKVRAQTKLKRKRGRPRLLPRGKGKGGKHITEIKLYNVGSRTVLSWLILAGVISLNDVIQYRNPKDDVIIKDGFVSWDGITCNCCNNVLSVSEFKIHAGFMFNRPCLNLYMESGKPFTLCLLQAWSAEYKTKKNGILRVEADENDRNDDSCGLCGDGGELICCDNCPSTFHLACLSMQELPEGDWYCSNCTCWICENFVNDKEASSLFDAFKCSQCERKYHKKCLNDESRSKENVSHTWLCGESCEELYSGLCSRLGMINHLIDGFSWTLLKCIHEDQKVYSPQKLALKADCNSKLAVALSIMEESFQSMVDPRTGVDMIPQLLYSWGSDFARLNFFGFYTLVLEKDDLLISVASIRIHGVTVAEMPLIATCSNYRRQGMCRRLMTVIEELLISFKIEKLVITAIPNLVETWTKGFGFMPVEDDERKMLAKINLMVFPGTILLKKPLYRESTDVVIHPVGDLSVNEANAKTETEILRDNNLRESGIDGMKNIKITCAGGEYPCGKTALRVTRTTRLGIHAMGEPADDHNRCLTELEDRFRVGMCQDTRFNCSYSDNEAGTKPKAESELQSV</sequence>
<dbReference type="Pfam" id="PF00628">
    <property type="entry name" value="PHD"/>
    <property type="match status" value="1"/>
</dbReference>
<keyword evidence="7" id="KW-0175">Coiled coil</keyword>
<evidence type="ECO:0000256" key="4">
    <source>
        <dbReference type="ARBA" id="ARBA00022833"/>
    </source>
</evidence>
<dbReference type="InterPro" id="IPR056511">
    <property type="entry name" value="IDM1_C"/>
</dbReference>
<dbReference type="InterPro" id="IPR016181">
    <property type="entry name" value="Acyl_CoA_acyltransferase"/>
</dbReference>
<evidence type="ECO:0000256" key="6">
    <source>
        <dbReference type="PROSITE-ProRule" id="PRU00146"/>
    </source>
</evidence>
<dbReference type="InterPro" id="IPR000182">
    <property type="entry name" value="GNAT_dom"/>
</dbReference>
<evidence type="ECO:0000256" key="7">
    <source>
        <dbReference type="SAM" id="Coils"/>
    </source>
</evidence>
<evidence type="ECO:0000256" key="5">
    <source>
        <dbReference type="ARBA" id="ARBA00023242"/>
    </source>
</evidence>
<keyword evidence="5" id="KW-0539">Nucleus</keyword>
<dbReference type="Pfam" id="PF23209">
    <property type="entry name" value="IDM1_C"/>
    <property type="match status" value="1"/>
</dbReference>
<dbReference type="PROSITE" id="PS50016">
    <property type="entry name" value="ZF_PHD_2"/>
    <property type="match status" value="1"/>
</dbReference>
<evidence type="ECO:0000256" key="2">
    <source>
        <dbReference type="ARBA" id="ARBA00022723"/>
    </source>
</evidence>
<dbReference type="PANTHER" id="PTHR46508:SF2">
    <property type="entry name" value="INCREASED DNA METHYLATION 1"/>
    <property type="match status" value="1"/>
</dbReference>
<keyword evidence="11" id="KW-1185">Reference proteome</keyword>
<dbReference type="InterPro" id="IPR011011">
    <property type="entry name" value="Znf_FYVE_PHD"/>
</dbReference>
<keyword evidence="4" id="KW-0862">Zinc</keyword>
<evidence type="ECO:0000313" key="10">
    <source>
        <dbReference type="EMBL" id="KAK8983472.1"/>
    </source>
</evidence>
<comment type="subcellular location">
    <subcellularLocation>
        <location evidence="1">Nucleus</location>
    </subcellularLocation>
</comment>
<keyword evidence="2" id="KW-0479">Metal-binding</keyword>
<dbReference type="PROSITE" id="PS51186">
    <property type="entry name" value="GNAT"/>
    <property type="match status" value="1"/>
</dbReference>
<dbReference type="EMBL" id="JBBPBN010000080">
    <property type="protein sequence ID" value="KAK8983472.1"/>
    <property type="molecule type" value="Genomic_DNA"/>
</dbReference>
<accession>A0ABR2P4W6</accession>
<dbReference type="InterPro" id="IPR001965">
    <property type="entry name" value="Znf_PHD"/>
</dbReference>
<dbReference type="CDD" id="cd15539">
    <property type="entry name" value="PHD1_AIRE"/>
    <property type="match status" value="1"/>
</dbReference>
<dbReference type="Gene3D" id="3.30.40.10">
    <property type="entry name" value="Zinc/RING finger domain, C3HC4 (zinc finger)"/>
    <property type="match status" value="1"/>
</dbReference>
<reference evidence="10 11" key="1">
    <citation type="journal article" date="2024" name="G3 (Bethesda)">
        <title>Genome assembly of Hibiscus sabdariffa L. provides insights into metabolisms of medicinal natural products.</title>
        <authorList>
            <person name="Kim T."/>
        </authorList>
    </citation>
    <scope>NUCLEOTIDE SEQUENCE [LARGE SCALE GENOMIC DNA]</scope>
    <source>
        <strain evidence="10">TK-2024</strain>
        <tissue evidence="10">Old leaves</tissue>
    </source>
</reference>
<evidence type="ECO:0000256" key="1">
    <source>
        <dbReference type="ARBA" id="ARBA00004123"/>
    </source>
</evidence>
<organism evidence="10 11">
    <name type="scientific">Hibiscus sabdariffa</name>
    <name type="common">roselle</name>
    <dbReference type="NCBI Taxonomy" id="183260"/>
    <lineage>
        <taxon>Eukaryota</taxon>
        <taxon>Viridiplantae</taxon>
        <taxon>Streptophyta</taxon>
        <taxon>Embryophyta</taxon>
        <taxon>Tracheophyta</taxon>
        <taxon>Spermatophyta</taxon>
        <taxon>Magnoliopsida</taxon>
        <taxon>eudicotyledons</taxon>
        <taxon>Gunneridae</taxon>
        <taxon>Pentapetalae</taxon>
        <taxon>rosids</taxon>
        <taxon>malvids</taxon>
        <taxon>Malvales</taxon>
        <taxon>Malvaceae</taxon>
        <taxon>Malvoideae</taxon>
        <taxon>Hibiscus</taxon>
    </lineage>
</organism>
<gene>
    <name evidence="10" type="ORF">V6N11_073882</name>
</gene>
<evidence type="ECO:0000313" key="11">
    <source>
        <dbReference type="Proteomes" id="UP001396334"/>
    </source>
</evidence>
<dbReference type="Proteomes" id="UP001396334">
    <property type="component" value="Unassembled WGS sequence"/>
</dbReference>
<dbReference type="PANTHER" id="PTHR46508">
    <property type="entry name" value="PHD FINGER FAMILY PROTEIN"/>
    <property type="match status" value="1"/>
</dbReference>
<dbReference type="SUPFAM" id="SSF55729">
    <property type="entry name" value="Acyl-CoA N-acyltransferases (Nat)"/>
    <property type="match status" value="1"/>
</dbReference>
<comment type="caution">
    <text evidence="10">The sequence shown here is derived from an EMBL/GenBank/DDBJ whole genome shotgun (WGS) entry which is preliminary data.</text>
</comment>
<evidence type="ECO:0000259" key="8">
    <source>
        <dbReference type="PROSITE" id="PS50016"/>
    </source>
</evidence>
<keyword evidence="3 6" id="KW-0863">Zinc-finger</keyword>
<feature type="coiled-coil region" evidence="7">
    <location>
        <begin position="259"/>
        <end position="298"/>
    </location>
</feature>
<protein>
    <submittedName>
        <fullName evidence="10">Uncharacterized protein</fullName>
    </submittedName>
</protein>
<dbReference type="InterPro" id="IPR019787">
    <property type="entry name" value="Znf_PHD-finger"/>
</dbReference>
<proteinExistence type="predicted"/>
<dbReference type="SMART" id="SM00249">
    <property type="entry name" value="PHD"/>
    <property type="match status" value="2"/>
</dbReference>
<dbReference type="Pfam" id="PF07460">
    <property type="entry name" value="NUMOD3"/>
    <property type="match status" value="1"/>
</dbReference>
<feature type="domain" description="N-acetyltransferase" evidence="9">
    <location>
        <begin position="1481"/>
        <end position="1631"/>
    </location>
</feature>
<evidence type="ECO:0000259" key="9">
    <source>
        <dbReference type="PROSITE" id="PS51186"/>
    </source>
</evidence>
<dbReference type="InterPro" id="IPR013083">
    <property type="entry name" value="Znf_RING/FYVE/PHD"/>
</dbReference>
<evidence type="ECO:0000256" key="3">
    <source>
        <dbReference type="ARBA" id="ARBA00022771"/>
    </source>
</evidence>